<evidence type="ECO:0000256" key="5">
    <source>
        <dbReference type="ARBA" id="ARBA00023163"/>
    </source>
</evidence>
<dbReference type="CDD" id="cd00103">
    <property type="entry name" value="IRF"/>
    <property type="match status" value="1"/>
</dbReference>
<evidence type="ECO:0000256" key="3">
    <source>
        <dbReference type="ARBA" id="ARBA00023125"/>
    </source>
</evidence>
<dbReference type="GO" id="GO:0005634">
    <property type="term" value="C:nucleus"/>
    <property type="evidence" value="ECO:0000318"/>
    <property type="project" value="GO_Central"/>
</dbReference>
<dbReference type="InterPro" id="IPR001346">
    <property type="entry name" value="Interferon_reg_fact_DNA-bd_dom"/>
</dbReference>
<dbReference type="GO" id="GO:0001228">
    <property type="term" value="F:DNA-binding transcription activator activity, RNA polymerase II-specific"/>
    <property type="evidence" value="ECO:0007669"/>
    <property type="project" value="Ensembl"/>
</dbReference>
<accession>G1KPE3</accession>
<dbReference type="GO" id="GO:0002376">
    <property type="term" value="P:immune system process"/>
    <property type="evidence" value="ECO:0000318"/>
    <property type="project" value="GO_Central"/>
</dbReference>
<dbReference type="GO" id="GO:0060340">
    <property type="term" value="P:positive regulation of type I interferon-mediated signaling pathway"/>
    <property type="evidence" value="ECO:0007669"/>
    <property type="project" value="Ensembl"/>
</dbReference>
<dbReference type="GO" id="GO:0050727">
    <property type="term" value="P:regulation of inflammatory response"/>
    <property type="evidence" value="ECO:0007669"/>
    <property type="project" value="Ensembl"/>
</dbReference>
<dbReference type="GO" id="GO:0035666">
    <property type="term" value="P:TRIF-dependent toll-like receptor signaling pathway"/>
    <property type="evidence" value="ECO:0007669"/>
    <property type="project" value="Ensembl"/>
</dbReference>
<dbReference type="Ensembl" id="ENSACAT00000014031.4">
    <property type="protein sequence ID" value="ENSACAP00000013750.4"/>
    <property type="gene ID" value="ENSACAG00000014027.4"/>
</dbReference>
<dbReference type="SUPFAM" id="SSF46785">
    <property type="entry name" value="Winged helix' DNA-binding domain"/>
    <property type="match status" value="1"/>
</dbReference>
<dbReference type="InterPro" id="IPR019471">
    <property type="entry name" value="Interferon_reg_factor-3"/>
</dbReference>
<dbReference type="GO" id="GO:0019904">
    <property type="term" value="F:protein domain specific binding"/>
    <property type="evidence" value="ECO:0007669"/>
    <property type="project" value="Ensembl"/>
</dbReference>
<keyword evidence="8" id="KW-1185">Reference proteome</keyword>
<dbReference type="GO" id="GO:0042981">
    <property type="term" value="P:regulation of apoptotic process"/>
    <property type="evidence" value="ECO:0007669"/>
    <property type="project" value="Ensembl"/>
</dbReference>
<dbReference type="InterPro" id="IPR008984">
    <property type="entry name" value="SMAD_FHA_dom_sf"/>
</dbReference>
<dbReference type="Pfam" id="PF10401">
    <property type="entry name" value="IRF-3"/>
    <property type="match status" value="1"/>
</dbReference>
<dbReference type="GO" id="GO:0051607">
    <property type="term" value="P:defense response to virus"/>
    <property type="evidence" value="ECO:0007669"/>
    <property type="project" value="Ensembl"/>
</dbReference>
<dbReference type="GO" id="GO:0032727">
    <property type="term" value="P:positive regulation of interferon-alpha production"/>
    <property type="evidence" value="ECO:0007669"/>
    <property type="project" value="Ensembl"/>
</dbReference>
<dbReference type="FunFam" id="1.10.10.10:FF:000041">
    <property type="entry name" value="Interferon regulatory factor 4"/>
    <property type="match status" value="1"/>
</dbReference>
<evidence type="ECO:0000256" key="6">
    <source>
        <dbReference type="ARBA" id="ARBA00023242"/>
    </source>
</evidence>
<dbReference type="GO" id="GO:0098586">
    <property type="term" value="P:cellular response to virus"/>
    <property type="evidence" value="ECO:0007669"/>
    <property type="project" value="Ensembl"/>
</dbReference>
<dbReference type="STRING" id="28377.ENSACAP00000013750"/>
<keyword evidence="6" id="KW-0539">Nucleus</keyword>
<dbReference type="HOGENOM" id="CLU_031544_2_0_1"/>
<dbReference type="GO" id="GO:0043330">
    <property type="term" value="P:response to exogenous dsRNA"/>
    <property type="evidence" value="ECO:0007669"/>
    <property type="project" value="Ensembl"/>
</dbReference>
<dbReference type="GO" id="GO:0005829">
    <property type="term" value="C:cytosol"/>
    <property type="evidence" value="ECO:0007669"/>
    <property type="project" value="Ensembl"/>
</dbReference>
<keyword evidence="5" id="KW-0804">Transcription</keyword>
<evidence type="ECO:0000313" key="8">
    <source>
        <dbReference type="Proteomes" id="UP000001646"/>
    </source>
</evidence>
<dbReference type="GO" id="GO:0000978">
    <property type="term" value="F:RNA polymerase II cis-regulatory region sequence-specific DNA binding"/>
    <property type="evidence" value="ECO:0000318"/>
    <property type="project" value="GO_Central"/>
</dbReference>
<dbReference type="GO" id="GO:0097300">
    <property type="term" value="P:programmed necrotic cell death"/>
    <property type="evidence" value="ECO:0007669"/>
    <property type="project" value="Ensembl"/>
</dbReference>
<name>G1KPE3_ANOCA</name>
<dbReference type="GO" id="GO:0006357">
    <property type="term" value="P:regulation of transcription by RNA polymerase II"/>
    <property type="evidence" value="ECO:0000318"/>
    <property type="project" value="GO_Central"/>
</dbReference>
<dbReference type="Gene3D" id="1.10.10.10">
    <property type="entry name" value="Winged helix-like DNA-binding domain superfamily/Winged helix DNA-binding domain"/>
    <property type="match status" value="1"/>
</dbReference>
<dbReference type="GO" id="GO:0000981">
    <property type="term" value="F:DNA-binding transcription factor activity, RNA polymerase II-specific"/>
    <property type="evidence" value="ECO:0000318"/>
    <property type="project" value="GO_Central"/>
</dbReference>
<dbReference type="AlphaFoldDB" id="G1KPE3"/>
<dbReference type="GO" id="GO:0060337">
    <property type="term" value="P:type I interferon-mediated signaling pathway"/>
    <property type="evidence" value="ECO:0007669"/>
    <property type="project" value="Ensembl"/>
</dbReference>
<dbReference type="SMART" id="SM01243">
    <property type="entry name" value="IRF-3"/>
    <property type="match status" value="1"/>
</dbReference>
<dbReference type="GO" id="GO:0031663">
    <property type="term" value="P:lipopolysaccharide-mediated signaling pathway"/>
    <property type="evidence" value="ECO:0007669"/>
    <property type="project" value="Ensembl"/>
</dbReference>
<dbReference type="PANTHER" id="PTHR11949">
    <property type="entry name" value="INTERFERON REGULATORY FACTOR"/>
    <property type="match status" value="1"/>
</dbReference>
<dbReference type="GO" id="GO:0034142">
    <property type="term" value="P:toll-like receptor 4 signaling pathway"/>
    <property type="evidence" value="ECO:0007669"/>
    <property type="project" value="Ensembl"/>
</dbReference>
<comment type="subcellular location">
    <subcellularLocation>
        <location evidence="1">Nucleus</location>
    </subcellularLocation>
</comment>
<dbReference type="InterPro" id="IPR017855">
    <property type="entry name" value="SMAD-like_dom_sf"/>
</dbReference>
<dbReference type="GO" id="GO:0005739">
    <property type="term" value="C:mitochondrion"/>
    <property type="evidence" value="ECO:0007669"/>
    <property type="project" value="Ensembl"/>
</dbReference>
<dbReference type="GO" id="GO:0032728">
    <property type="term" value="P:positive regulation of interferon-beta production"/>
    <property type="evidence" value="ECO:0007669"/>
    <property type="project" value="Ensembl"/>
</dbReference>
<dbReference type="InParanoid" id="G1KPE3"/>
<dbReference type="PANTHER" id="PTHR11949:SF1">
    <property type="entry name" value="INTERFERON REGULATORY FACTOR 3"/>
    <property type="match status" value="1"/>
</dbReference>
<reference evidence="7" key="2">
    <citation type="submission" date="2025-08" db="UniProtKB">
        <authorList>
            <consortium name="Ensembl"/>
        </authorList>
    </citation>
    <scope>IDENTIFICATION</scope>
</reference>
<reference evidence="7 8" key="1">
    <citation type="submission" date="2009-12" db="EMBL/GenBank/DDBJ databases">
        <title>The Genome Sequence of Anolis carolinensis (Green Anole Lizard).</title>
        <authorList>
            <consortium name="The Genome Sequencing Platform"/>
            <person name="Di Palma F."/>
            <person name="Alfoldi J."/>
            <person name="Heiman D."/>
            <person name="Young S."/>
            <person name="Grabherr M."/>
            <person name="Johnson J."/>
            <person name="Lander E.S."/>
            <person name="Lindblad-Toh K."/>
        </authorList>
    </citation>
    <scope>NUCLEOTIDE SEQUENCE [LARGE SCALE GENOMIC DNA]</scope>
    <source>
        <strain evidence="7 8">JBL SC #1</strain>
    </source>
</reference>
<proteinExistence type="predicted"/>
<dbReference type="Proteomes" id="UP000001646">
    <property type="component" value="Chromosome 6"/>
</dbReference>
<dbReference type="Bgee" id="ENSACAG00000014027">
    <property type="expression patterns" value="Expressed in liver and 12 other cell types or tissues"/>
</dbReference>
<dbReference type="eggNOG" id="ENOG502QTRR">
    <property type="taxonomic scope" value="Eukaryota"/>
</dbReference>
<dbReference type="GO" id="GO:0042803">
    <property type="term" value="F:protein homodimerization activity"/>
    <property type="evidence" value="ECO:0007669"/>
    <property type="project" value="Ensembl"/>
</dbReference>
<dbReference type="InterPro" id="IPR036388">
    <property type="entry name" value="WH-like_DNA-bd_sf"/>
</dbReference>
<reference evidence="7" key="3">
    <citation type="submission" date="2025-09" db="UniProtKB">
        <authorList>
            <consortium name="Ensembl"/>
        </authorList>
    </citation>
    <scope>IDENTIFICATION</scope>
</reference>
<dbReference type="GO" id="GO:0000785">
    <property type="term" value="C:chromatin"/>
    <property type="evidence" value="ECO:0007669"/>
    <property type="project" value="Ensembl"/>
</dbReference>
<dbReference type="SUPFAM" id="SSF49879">
    <property type="entry name" value="SMAD/FHA domain"/>
    <property type="match status" value="1"/>
</dbReference>
<gene>
    <name evidence="7" type="primary">IRF3</name>
</gene>
<evidence type="ECO:0000256" key="4">
    <source>
        <dbReference type="ARBA" id="ARBA00023159"/>
    </source>
</evidence>
<evidence type="ECO:0000313" key="7">
    <source>
        <dbReference type="Ensembl" id="ENSACAP00000013750.4"/>
    </source>
</evidence>
<dbReference type="GO" id="GO:1990841">
    <property type="term" value="F:promoter-specific chromatin binding"/>
    <property type="evidence" value="ECO:0007669"/>
    <property type="project" value="Ensembl"/>
</dbReference>
<evidence type="ECO:0000256" key="1">
    <source>
        <dbReference type="ARBA" id="ARBA00004123"/>
    </source>
</evidence>
<dbReference type="Pfam" id="PF00605">
    <property type="entry name" value="IRF"/>
    <property type="match status" value="1"/>
</dbReference>
<keyword evidence="4" id="KW-0010">Activator</keyword>
<protein>
    <submittedName>
        <fullName evidence="7">Interferon regulatory factor 3</fullName>
    </submittedName>
</protein>
<evidence type="ECO:0000256" key="2">
    <source>
        <dbReference type="ARBA" id="ARBA00023015"/>
    </source>
</evidence>
<keyword evidence="2" id="KW-0805">Transcription regulation</keyword>
<dbReference type="Gene3D" id="2.60.200.10">
    <property type="match status" value="1"/>
</dbReference>
<keyword evidence="3" id="KW-0238">DNA-binding</keyword>
<dbReference type="InterPro" id="IPR036390">
    <property type="entry name" value="WH_DNA-bd_sf"/>
</dbReference>
<dbReference type="GO" id="GO:0002753">
    <property type="term" value="P:cytoplasmic pattern recognition receptor signaling pathway"/>
    <property type="evidence" value="ECO:0007669"/>
    <property type="project" value="Ensembl"/>
</dbReference>
<dbReference type="PROSITE" id="PS51507">
    <property type="entry name" value="IRF_2"/>
    <property type="match status" value="1"/>
</dbReference>
<organism evidence="7 8">
    <name type="scientific">Anolis carolinensis</name>
    <name type="common">Green anole</name>
    <name type="synonym">American chameleon</name>
    <dbReference type="NCBI Taxonomy" id="28377"/>
    <lineage>
        <taxon>Eukaryota</taxon>
        <taxon>Metazoa</taxon>
        <taxon>Chordata</taxon>
        <taxon>Craniata</taxon>
        <taxon>Vertebrata</taxon>
        <taxon>Euteleostomi</taxon>
        <taxon>Lepidosauria</taxon>
        <taxon>Squamata</taxon>
        <taxon>Bifurcata</taxon>
        <taxon>Unidentata</taxon>
        <taxon>Episquamata</taxon>
        <taxon>Toxicofera</taxon>
        <taxon>Iguania</taxon>
        <taxon>Dactyloidae</taxon>
        <taxon>Anolis</taxon>
    </lineage>
</organism>
<dbReference type="PRINTS" id="PR00267">
    <property type="entry name" value="INTFRNREGFCT"/>
</dbReference>
<dbReference type="GO" id="GO:0001227">
    <property type="term" value="F:DNA-binding transcription repressor activity, RNA polymerase II-specific"/>
    <property type="evidence" value="ECO:0007669"/>
    <property type="project" value="Ensembl"/>
</dbReference>
<dbReference type="GeneTree" id="ENSGT00940000160569"/>
<sequence>MGTQRPLIVPWLMEQLDAHKYPGVSWLNAERTQFRVIWKHGSRQSISDEDFQLFEDWAIARGRYHPGIDNRTPSEWKRNFRSALNRKDGIEMIQDNSTDSEDPHKVFEIKQPNGANQSDSVGGATNTAVSDVSSVASGSTSMYGDFPSSSQDELQENVFINLDISSSQEDPNWCGILSPTVLDPSPSAAPFEQVLGTSAFVGTENPVCCGSLCQPSLDLIQHTNTVQPLQQILEAPTLVTDFEVRIYYRGRQVFTQVFSNVRGLCFLPPGYSGSDPDLADVIFPNPENLNDHLQASYSQRLIQGVSPGVLLCVEGQSLCGMRRGPCHIYWGQSEFPAEGMLHGELPKERLGPMYSLQQFVHELIGFMEGQNGSPNYSLWLCFGEQWPDTNRPWKKKLIMVEVIPKVFELLHEMSKARGASSLGQPDLRISDSPQQPCFLDQLRSWEERMEVQCR</sequence>
<dbReference type="SMART" id="SM00348">
    <property type="entry name" value="IRF"/>
    <property type="match status" value="1"/>
</dbReference>